<gene>
    <name evidence="1" type="ORF">ABID08_002345</name>
</gene>
<reference evidence="1 2" key="1">
    <citation type="submission" date="2024-06" db="EMBL/GenBank/DDBJ databases">
        <title>Genomic Encyclopedia of Type Strains, Phase IV (KMG-IV): sequencing the most valuable type-strain genomes for metagenomic binning, comparative biology and taxonomic classification.</title>
        <authorList>
            <person name="Goeker M."/>
        </authorList>
    </citation>
    <scope>NUCLEOTIDE SEQUENCE [LARGE SCALE GENOMIC DNA]</scope>
    <source>
        <strain evidence="1 2">DSM 29288</strain>
    </source>
</reference>
<dbReference type="RefSeq" id="WP_168294940.1">
    <property type="nucleotide sequence ID" value="NZ_CP071604.1"/>
</dbReference>
<organism evidence="1 2">
    <name type="scientific">Rhizobium binae</name>
    <dbReference type="NCBI Taxonomy" id="1138190"/>
    <lineage>
        <taxon>Bacteria</taxon>
        <taxon>Pseudomonadati</taxon>
        <taxon>Pseudomonadota</taxon>
        <taxon>Alphaproteobacteria</taxon>
        <taxon>Hyphomicrobiales</taxon>
        <taxon>Rhizobiaceae</taxon>
        <taxon>Rhizobium/Agrobacterium group</taxon>
        <taxon>Rhizobium</taxon>
    </lineage>
</organism>
<protein>
    <recommendedName>
        <fullName evidence="3">HEPN/Toprim N-terminal domain-containing protein</fullName>
    </recommendedName>
</protein>
<keyword evidence="2" id="KW-1185">Reference proteome</keyword>
<dbReference type="Proteomes" id="UP001549077">
    <property type="component" value="Unassembled WGS sequence"/>
</dbReference>
<accession>A0ABV2MEU0</accession>
<comment type="caution">
    <text evidence="1">The sequence shown here is derived from an EMBL/GenBank/DDBJ whole genome shotgun (WGS) entry which is preliminary data.</text>
</comment>
<evidence type="ECO:0000313" key="1">
    <source>
        <dbReference type="EMBL" id="MET3754988.1"/>
    </source>
</evidence>
<name>A0ABV2MEU0_9HYPH</name>
<evidence type="ECO:0000313" key="2">
    <source>
        <dbReference type="Proteomes" id="UP001549077"/>
    </source>
</evidence>
<evidence type="ECO:0008006" key="3">
    <source>
        <dbReference type="Google" id="ProtNLM"/>
    </source>
</evidence>
<proteinExistence type="predicted"/>
<dbReference type="EMBL" id="JBEPMY010000004">
    <property type="protein sequence ID" value="MET3754988.1"/>
    <property type="molecule type" value="Genomic_DNA"/>
</dbReference>
<sequence length="233" mass="27644">MDVQYFSKHRTDFIRRYYREASKPFIETRKAIDEEREPYNEPPPHFDIESGEPAYLEEWLEADMALNVVGYSCLSMLSNSLKITFANFQQEFGFRPTDKEKRKLFKKGFVPAYKVMLGEVLDTDWSDCPADFAIIEQVVLVRNITQHMNDYSGFDAFYDEESIRSHRRLYFVGGDTTEHDPEDPVSWFGRRVEVSADDLFLALDHVDMLVDYIQSREEKAYEWRVRRRNERDA</sequence>
<dbReference type="GeneID" id="91148220"/>